<gene>
    <name evidence="1" type="ORF">JO380_000592</name>
</gene>
<proteinExistence type="predicted"/>
<dbReference type="Proteomes" id="UP001240250">
    <property type="component" value="Unassembled WGS sequence"/>
</dbReference>
<protein>
    <recommendedName>
        <fullName evidence="3">DUF559 domain-containing protein</fullName>
    </recommendedName>
</protein>
<accession>A0ABU0GFT7</accession>
<name>A0ABU0GFT7_9CELL</name>
<reference evidence="1 2" key="1">
    <citation type="submission" date="2023-07" db="EMBL/GenBank/DDBJ databases">
        <title>Sequencing the genomes of 1000 actinobacteria strains.</title>
        <authorList>
            <person name="Klenk H.-P."/>
        </authorList>
    </citation>
    <scope>NUCLEOTIDE SEQUENCE [LARGE SCALE GENOMIC DNA]</scope>
    <source>
        <strain evidence="1 2">DSM 14785</strain>
    </source>
</reference>
<comment type="caution">
    <text evidence="1">The sequence shown here is derived from an EMBL/GenBank/DDBJ whole genome shotgun (WGS) entry which is preliminary data.</text>
</comment>
<evidence type="ECO:0000313" key="1">
    <source>
        <dbReference type="EMBL" id="MDQ0424211.1"/>
    </source>
</evidence>
<sequence>MPGEPDRVDRGHDHRRRRAAWTALLALGPERAVAVGACALALHGVEGLPRTIRPEAALPVVGGRDHRGDARVRRFRTGDVVVVRGARAVRPELALAQAVCELSREHAVGVLDSAVRRGLVAPDLACVRALARGRRGAARLARWWELVDGRADSPLETRARLQCVDAGLAPDELQVPVRDADGRVVARGDLGWWTPEGRLVVVEIDGAGPHATPAALYRDRERQNAIVATGALLLRFTADDVAAGRVARTLARHLSRPATP</sequence>
<dbReference type="EMBL" id="JAUSVM010000001">
    <property type="protein sequence ID" value="MDQ0424211.1"/>
    <property type="molecule type" value="Genomic_DNA"/>
</dbReference>
<dbReference type="RefSeq" id="WP_134851159.1">
    <property type="nucleotide sequence ID" value="NZ_JAUSVM010000001.1"/>
</dbReference>
<evidence type="ECO:0000313" key="2">
    <source>
        <dbReference type="Proteomes" id="UP001240250"/>
    </source>
</evidence>
<organism evidence="1 2">
    <name type="scientific">Cellulomonas iranensis</name>
    <dbReference type="NCBI Taxonomy" id="76862"/>
    <lineage>
        <taxon>Bacteria</taxon>
        <taxon>Bacillati</taxon>
        <taxon>Actinomycetota</taxon>
        <taxon>Actinomycetes</taxon>
        <taxon>Micrococcales</taxon>
        <taxon>Cellulomonadaceae</taxon>
        <taxon>Cellulomonas</taxon>
    </lineage>
</organism>
<keyword evidence="2" id="KW-1185">Reference proteome</keyword>
<evidence type="ECO:0008006" key="3">
    <source>
        <dbReference type="Google" id="ProtNLM"/>
    </source>
</evidence>